<dbReference type="PANTHER" id="PTHR30531">
    <property type="entry name" value="FLAGELLAR BIOSYNTHETIC PROTEIN FLHB"/>
    <property type="match status" value="1"/>
</dbReference>
<evidence type="ECO:0000313" key="5">
    <source>
        <dbReference type="EMBL" id="NDW20552.1"/>
    </source>
</evidence>
<name>A0A6L9MQZ6_9ALTE</name>
<dbReference type="GO" id="GO:0005886">
    <property type="term" value="C:plasma membrane"/>
    <property type="evidence" value="ECO:0007669"/>
    <property type="project" value="TreeGrafter"/>
</dbReference>
<keyword evidence="5" id="KW-0966">Cell projection</keyword>
<proteinExistence type="inferred from homology"/>
<comment type="function">
    <text evidence="4">Required for formation of the rod structure in the basal body of the flagellar apparatus. Together with FliI and FliH, may constitute the export apparatus of flagellin.</text>
</comment>
<dbReference type="Proteomes" id="UP000478837">
    <property type="component" value="Unassembled WGS sequence"/>
</dbReference>
<keyword evidence="3" id="KW-1006">Bacterial flagellum protein export</keyword>
<evidence type="ECO:0000256" key="2">
    <source>
        <dbReference type="ARBA" id="ARBA00021622"/>
    </source>
</evidence>
<keyword evidence="6" id="KW-1185">Reference proteome</keyword>
<evidence type="ECO:0000256" key="4">
    <source>
        <dbReference type="ARBA" id="ARBA00025078"/>
    </source>
</evidence>
<keyword evidence="3" id="KW-0653">Protein transport</keyword>
<sequence>MSTDKQNKAKRAIGLKYEGGDKKNTPKVVAKGYGDLAEAIIAMAEETGILIHEDPYLSEVLATLDVGQDIPESLYYVIAELLAYSYVLQGKVPPGWESIIKRIDFEV</sequence>
<dbReference type="AlphaFoldDB" id="A0A6L9MQZ6"/>
<gene>
    <name evidence="5" type="ORF">GTW09_03335</name>
</gene>
<evidence type="ECO:0000313" key="6">
    <source>
        <dbReference type="Proteomes" id="UP000478837"/>
    </source>
</evidence>
<accession>A0A6L9MQZ6</accession>
<dbReference type="InterPro" id="IPR006135">
    <property type="entry name" value="T3SS_substrate_exporter"/>
</dbReference>
<evidence type="ECO:0000256" key="3">
    <source>
        <dbReference type="ARBA" id="ARBA00023225"/>
    </source>
</evidence>
<dbReference type="RefSeq" id="WP_163110096.1">
    <property type="nucleotide sequence ID" value="NZ_JAAAWP010000002.1"/>
</dbReference>
<comment type="similarity">
    <text evidence="1">Belongs to the type III secretion exporter family.</text>
</comment>
<reference evidence="5 6" key="1">
    <citation type="submission" date="2020-01" db="EMBL/GenBank/DDBJ databases">
        <title>Genomes of bacteria type strains.</title>
        <authorList>
            <person name="Chen J."/>
            <person name="Zhu S."/>
            <person name="Yang J."/>
        </authorList>
    </citation>
    <scope>NUCLEOTIDE SEQUENCE [LARGE SCALE GENOMIC DNA]</scope>
    <source>
        <strain evidence="5 6">LMG 22958</strain>
    </source>
</reference>
<dbReference type="Gene3D" id="3.40.1690.10">
    <property type="entry name" value="secretion proteins EscU"/>
    <property type="match status" value="1"/>
</dbReference>
<dbReference type="PANTHER" id="PTHR30531:SF12">
    <property type="entry name" value="FLAGELLAR BIOSYNTHETIC PROTEIN FLHB"/>
    <property type="match status" value="1"/>
</dbReference>
<dbReference type="GO" id="GO:0009306">
    <property type="term" value="P:protein secretion"/>
    <property type="evidence" value="ECO:0007669"/>
    <property type="project" value="InterPro"/>
</dbReference>
<protein>
    <recommendedName>
        <fullName evidence="2">Flagellar biosynthetic protein FlhB</fullName>
    </recommendedName>
</protein>
<keyword evidence="3" id="KW-0813">Transport</keyword>
<comment type="caution">
    <text evidence="5">The sequence shown here is derived from an EMBL/GenBank/DDBJ whole genome shotgun (WGS) entry which is preliminary data.</text>
</comment>
<organism evidence="5 6">
    <name type="scientific">Alteromonas hispanica</name>
    <dbReference type="NCBI Taxonomy" id="315421"/>
    <lineage>
        <taxon>Bacteria</taxon>
        <taxon>Pseudomonadati</taxon>
        <taxon>Pseudomonadota</taxon>
        <taxon>Gammaproteobacteria</taxon>
        <taxon>Alteromonadales</taxon>
        <taxon>Alteromonadaceae</taxon>
        <taxon>Alteromonas/Salinimonas group</taxon>
        <taxon>Alteromonas</taxon>
    </lineage>
</organism>
<dbReference type="InterPro" id="IPR029025">
    <property type="entry name" value="T3SS_substrate_exporter_C"/>
</dbReference>
<dbReference type="EMBL" id="JAAAWP010000002">
    <property type="protein sequence ID" value="NDW20552.1"/>
    <property type="molecule type" value="Genomic_DNA"/>
</dbReference>
<dbReference type="Pfam" id="PF01312">
    <property type="entry name" value="Bac_export_2"/>
    <property type="match status" value="1"/>
</dbReference>
<keyword evidence="5" id="KW-0282">Flagellum</keyword>
<evidence type="ECO:0000256" key="1">
    <source>
        <dbReference type="ARBA" id="ARBA00010690"/>
    </source>
</evidence>
<dbReference type="SUPFAM" id="SSF160544">
    <property type="entry name" value="EscU C-terminal domain-like"/>
    <property type="match status" value="1"/>
</dbReference>
<keyword evidence="5" id="KW-0969">Cilium</keyword>